<accession>A0A8S5TZ07</accession>
<evidence type="ECO:0000313" key="1">
    <source>
        <dbReference type="EMBL" id="DAF87419.1"/>
    </source>
</evidence>
<reference evidence="1" key="1">
    <citation type="journal article" date="2021" name="Proc. Natl. Acad. Sci. U.S.A.">
        <title>A Catalog of Tens of Thousands of Viruses from Human Metagenomes Reveals Hidden Associations with Chronic Diseases.</title>
        <authorList>
            <person name="Tisza M.J."/>
            <person name="Buck C.B."/>
        </authorList>
    </citation>
    <scope>NUCLEOTIDE SEQUENCE</scope>
    <source>
        <strain evidence="1">CtnPP24</strain>
    </source>
</reference>
<name>A0A8S5TZ07_9CAUD</name>
<dbReference type="EMBL" id="BK015962">
    <property type="protein sequence ID" value="DAF87419.1"/>
    <property type="molecule type" value="Genomic_DNA"/>
</dbReference>
<protein>
    <submittedName>
        <fullName evidence="1">Uncharacterized protein</fullName>
    </submittedName>
</protein>
<proteinExistence type="predicted"/>
<sequence length="52" mass="6070">MLGMVEFALYYSNRTLKYGSQLTVLPCLLRFTRAMYYCYTKLALPKNEPAIL</sequence>
<organism evidence="1">
    <name type="scientific">Siphoviridae sp. ctnPP24</name>
    <dbReference type="NCBI Taxonomy" id="2825662"/>
    <lineage>
        <taxon>Viruses</taxon>
        <taxon>Duplodnaviria</taxon>
        <taxon>Heunggongvirae</taxon>
        <taxon>Uroviricota</taxon>
        <taxon>Caudoviricetes</taxon>
    </lineage>
</organism>